<dbReference type="AlphaFoldDB" id="A0A377HY55"/>
<evidence type="ECO:0000313" key="4">
    <source>
        <dbReference type="Proteomes" id="UP000254867"/>
    </source>
</evidence>
<evidence type="ECO:0000313" key="3">
    <source>
        <dbReference type="EMBL" id="STO63155.1"/>
    </source>
</evidence>
<sequence>MLLMPKESDQLMELAQIENLLKEHLTDATEIHVQGENAHFGVIVVSDTLASLSRVKQQQAVYAPLGELFSSNIIHALTIKVFSTEQWKKERLLNMAG</sequence>
<dbReference type="InterPro" id="IPR050961">
    <property type="entry name" value="BolA/IbaG_stress_morph_reg"/>
</dbReference>
<evidence type="ECO:0000256" key="1">
    <source>
        <dbReference type="ARBA" id="ARBA00005578"/>
    </source>
</evidence>
<dbReference type="InterPro" id="IPR002634">
    <property type="entry name" value="BolA"/>
</dbReference>
<dbReference type="PIRSF" id="PIRSF003113">
    <property type="entry name" value="BolA"/>
    <property type="match status" value="1"/>
</dbReference>
<dbReference type="Pfam" id="PF01722">
    <property type="entry name" value="BolA"/>
    <property type="match status" value="1"/>
</dbReference>
<protein>
    <submittedName>
        <fullName evidence="3">Morphology/transcription regulator BolA family protein</fullName>
    </submittedName>
</protein>
<dbReference type="PANTHER" id="PTHR46229">
    <property type="entry name" value="BOLA TRANSCRIPTION REGULATOR"/>
    <property type="match status" value="1"/>
</dbReference>
<dbReference type="EMBL" id="UGHH01000002">
    <property type="protein sequence ID" value="STO63155.1"/>
    <property type="molecule type" value="Genomic_DNA"/>
</dbReference>
<gene>
    <name evidence="3" type="ORF">NCTC10794_00160</name>
</gene>
<dbReference type="SUPFAM" id="SSF82657">
    <property type="entry name" value="BolA-like"/>
    <property type="match status" value="1"/>
</dbReference>
<name>A0A377HY55_HAEPH</name>
<dbReference type="PANTHER" id="PTHR46229:SF4">
    <property type="entry name" value="ACID STRESS PROTEIN IBAG"/>
    <property type="match status" value="1"/>
</dbReference>
<evidence type="ECO:0000256" key="2">
    <source>
        <dbReference type="RuleBase" id="RU003860"/>
    </source>
</evidence>
<dbReference type="Proteomes" id="UP000254867">
    <property type="component" value="Unassembled WGS sequence"/>
</dbReference>
<dbReference type="InterPro" id="IPR036065">
    <property type="entry name" value="BolA-like_sf"/>
</dbReference>
<proteinExistence type="inferred from homology"/>
<dbReference type="Gene3D" id="3.30.300.90">
    <property type="entry name" value="BolA-like"/>
    <property type="match status" value="1"/>
</dbReference>
<organism evidence="3 4">
    <name type="scientific">Haemophilus parahaemolyticus</name>
    <dbReference type="NCBI Taxonomy" id="735"/>
    <lineage>
        <taxon>Bacteria</taxon>
        <taxon>Pseudomonadati</taxon>
        <taxon>Pseudomonadota</taxon>
        <taxon>Gammaproteobacteria</taxon>
        <taxon>Pasteurellales</taxon>
        <taxon>Pasteurellaceae</taxon>
        <taxon>Haemophilus</taxon>
    </lineage>
</organism>
<accession>A0A377HY55</accession>
<reference evidence="3 4" key="1">
    <citation type="submission" date="2018-06" db="EMBL/GenBank/DDBJ databases">
        <authorList>
            <consortium name="Pathogen Informatics"/>
            <person name="Doyle S."/>
        </authorList>
    </citation>
    <scope>NUCLEOTIDE SEQUENCE [LARGE SCALE GENOMIC DNA]</scope>
    <source>
        <strain evidence="3 4">NCTC10794</strain>
    </source>
</reference>
<comment type="similarity">
    <text evidence="1 2">Belongs to the BolA/IbaG family.</text>
</comment>